<dbReference type="PROSITE" id="PS50902">
    <property type="entry name" value="FLAVODOXIN_LIKE"/>
    <property type="match status" value="1"/>
</dbReference>
<evidence type="ECO:0000256" key="1">
    <source>
        <dbReference type="ARBA" id="ARBA00022630"/>
    </source>
</evidence>
<dbReference type="PANTHER" id="PTHR30546:SF23">
    <property type="entry name" value="FLAVOPROTEIN-LIKE PROTEIN YCP4-RELATED"/>
    <property type="match status" value="1"/>
</dbReference>
<name>A0A290MNB9_CAUVI</name>
<dbReference type="RefSeq" id="WP_096052854.1">
    <property type="nucleotide sequence ID" value="NZ_CP023315.3"/>
</dbReference>
<evidence type="ECO:0000313" key="4">
    <source>
        <dbReference type="EMBL" id="ATC33479.1"/>
    </source>
</evidence>
<organism evidence="4 5">
    <name type="scientific">Caulobacter vibrioides</name>
    <name type="common">Caulobacter crescentus</name>
    <dbReference type="NCBI Taxonomy" id="155892"/>
    <lineage>
        <taxon>Bacteria</taxon>
        <taxon>Pseudomonadati</taxon>
        <taxon>Pseudomonadota</taxon>
        <taxon>Alphaproteobacteria</taxon>
        <taxon>Caulobacterales</taxon>
        <taxon>Caulobacteraceae</taxon>
        <taxon>Caulobacter</taxon>
    </lineage>
</organism>
<keyword evidence="2" id="KW-0288">FMN</keyword>
<dbReference type="SUPFAM" id="SSF52218">
    <property type="entry name" value="Flavoproteins"/>
    <property type="match status" value="1"/>
</dbReference>
<dbReference type="Pfam" id="PF03358">
    <property type="entry name" value="FMN_red"/>
    <property type="match status" value="1"/>
</dbReference>
<dbReference type="InterPro" id="IPR008254">
    <property type="entry name" value="Flavodoxin/NO_synth"/>
</dbReference>
<dbReference type="GO" id="GO:0010181">
    <property type="term" value="F:FMN binding"/>
    <property type="evidence" value="ECO:0007669"/>
    <property type="project" value="InterPro"/>
</dbReference>
<proteinExistence type="predicted"/>
<dbReference type="PANTHER" id="PTHR30546">
    <property type="entry name" value="FLAVODOXIN-RELATED PROTEIN WRBA-RELATED"/>
    <property type="match status" value="1"/>
</dbReference>
<dbReference type="InterPro" id="IPR005025">
    <property type="entry name" value="FMN_Rdtase-like_dom"/>
</dbReference>
<keyword evidence="1" id="KW-0285">Flavoprotein</keyword>
<dbReference type="Gene3D" id="3.40.50.360">
    <property type="match status" value="1"/>
</dbReference>
<dbReference type="GO" id="GO:0016020">
    <property type="term" value="C:membrane"/>
    <property type="evidence" value="ECO:0007669"/>
    <property type="project" value="TreeGrafter"/>
</dbReference>
<dbReference type="EMBL" id="CP023315">
    <property type="protein sequence ID" value="ATC33479.1"/>
    <property type="molecule type" value="Genomic_DNA"/>
</dbReference>
<dbReference type="GO" id="GO:0003955">
    <property type="term" value="F:NAD(P)H dehydrogenase (quinone) activity"/>
    <property type="evidence" value="ECO:0007669"/>
    <property type="project" value="TreeGrafter"/>
</dbReference>
<dbReference type="InterPro" id="IPR029039">
    <property type="entry name" value="Flavoprotein-like_sf"/>
</dbReference>
<dbReference type="Proteomes" id="UP000217311">
    <property type="component" value="Chromosome"/>
</dbReference>
<accession>A0A290MNB9</accession>
<evidence type="ECO:0000256" key="2">
    <source>
        <dbReference type="ARBA" id="ARBA00022643"/>
    </source>
</evidence>
<sequence length="203" mass="20980">MTTVAIAYHSGYGHTEVLAQKVAEGVRDAGQTPVLLKIESAAQDFAPLIDQITQADAVIFGAPTYMGDVSGVFKVFADATSSVFFTSAWKDKLAAGFTNSHSFAGDKAHALASLTILAAQHGMNWINLGLAPPNVTAAERGPDTINRVGSFIGLAAQSDNASPEITPPAGDRETARLLGERVAKAAVRWTAGASVADAIGKAA</sequence>
<evidence type="ECO:0000259" key="3">
    <source>
        <dbReference type="PROSITE" id="PS50902"/>
    </source>
</evidence>
<dbReference type="AlphaFoldDB" id="A0A290MNB9"/>
<feature type="domain" description="Flavodoxin-like" evidence="3">
    <location>
        <begin position="4"/>
        <end position="156"/>
    </location>
</feature>
<reference evidence="5" key="1">
    <citation type="submission" date="2017-09" db="EMBL/GenBank/DDBJ databases">
        <title>Genome evolution observed in wild isolates of Caulobacter crescentus.</title>
        <authorList>
            <person name="Ely B."/>
            <person name="Wilson K."/>
            <person name="Scott D."/>
        </authorList>
    </citation>
    <scope>NUCLEOTIDE SEQUENCE [LARGE SCALE GENOMIC DNA]</scope>
    <source>
        <strain evidence="5">CB13b1a</strain>
    </source>
</reference>
<evidence type="ECO:0000313" key="5">
    <source>
        <dbReference type="Proteomes" id="UP000217311"/>
    </source>
</evidence>
<gene>
    <name evidence="4" type="ORF">CA606_14720</name>
</gene>
<protein>
    <submittedName>
        <fullName evidence="4">Flavodoxin family protein</fullName>
    </submittedName>
</protein>